<organism evidence="2 3">
    <name type="scientific">Georgenia faecalis</name>
    <dbReference type="NCBI Taxonomy" id="2483799"/>
    <lineage>
        <taxon>Bacteria</taxon>
        <taxon>Bacillati</taxon>
        <taxon>Actinomycetota</taxon>
        <taxon>Actinomycetes</taxon>
        <taxon>Micrococcales</taxon>
        <taxon>Bogoriellaceae</taxon>
        <taxon>Georgenia</taxon>
    </lineage>
</organism>
<dbReference type="RefSeq" id="WP_164471265.1">
    <property type="nucleotide sequence ID" value="NZ_CP033325.1"/>
</dbReference>
<sequence length="51" mass="5748">MNPLDAFAARSVGLSLADFVYLPHAPRADRVARARRRPIPRPVRRPEPRAS</sequence>
<evidence type="ECO:0000313" key="2">
    <source>
        <dbReference type="EMBL" id="MFC4553754.1"/>
    </source>
</evidence>
<dbReference type="Proteomes" id="UP001595955">
    <property type="component" value="Unassembled WGS sequence"/>
</dbReference>
<reference evidence="3" key="1">
    <citation type="journal article" date="2019" name="Int. J. Syst. Evol. Microbiol.">
        <title>The Global Catalogue of Microorganisms (GCM) 10K type strain sequencing project: providing services to taxonomists for standard genome sequencing and annotation.</title>
        <authorList>
            <consortium name="The Broad Institute Genomics Platform"/>
            <consortium name="The Broad Institute Genome Sequencing Center for Infectious Disease"/>
            <person name="Wu L."/>
            <person name="Ma J."/>
        </authorList>
    </citation>
    <scope>NUCLEOTIDE SEQUENCE [LARGE SCALE GENOMIC DNA]</scope>
    <source>
        <strain evidence="3">JCM 3369</strain>
    </source>
</reference>
<feature type="region of interest" description="Disordered" evidence="1">
    <location>
        <begin position="30"/>
        <end position="51"/>
    </location>
</feature>
<name>A0ABV9D503_9MICO</name>
<proteinExistence type="predicted"/>
<protein>
    <submittedName>
        <fullName evidence="2">Uncharacterized protein</fullName>
    </submittedName>
</protein>
<accession>A0ABV9D503</accession>
<feature type="compositionally biased region" description="Basic residues" evidence="1">
    <location>
        <begin position="33"/>
        <end position="43"/>
    </location>
</feature>
<evidence type="ECO:0000313" key="3">
    <source>
        <dbReference type="Proteomes" id="UP001595955"/>
    </source>
</evidence>
<evidence type="ECO:0000256" key="1">
    <source>
        <dbReference type="SAM" id="MobiDB-lite"/>
    </source>
</evidence>
<gene>
    <name evidence="2" type="ORF">ACFO3F_00705</name>
</gene>
<keyword evidence="3" id="KW-1185">Reference proteome</keyword>
<comment type="caution">
    <text evidence="2">The sequence shown here is derived from an EMBL/GenBank/DDBJ whole genome shotgun (WGS) entry which is preliminary data.</text>
</comment>
<dbReference type="EMBL" id="JBHSGF010000001">
    <property type="protein sequence ID" value="MFC4553754.1"/>
    <property type="molecule type" value="Genomic_DNA"/>
</dbReference>